<dbReference type="EMBL" id="CM047941">
    <property type="protein sequence ID" value="KAI9902832.1"/>
    <property type="molecule type" value="Genomic_DNA"/>
</dbReference>
<name>A0ACC0V8U2_9HYPO</name>
<proteinExistence type="predicted"/>
<reference evidence="1" key="1">
    <citation type="submission" date="2022-10" db="EMBL/GenBank/DDBJ databases">
        <title>Complete Genome of Trichothecium roseum strain YXFP-22015, a Plant Pathogen Isolated from Citrus.</title>
        <authorList>
            <person name="Wang Y."/>
            <person name="Zhu L."/>
        </authorList>
    </citation>
    <scope>NUCLEOTIDE SEQUENCE</scope>
    <source>
        <strain evidence="1">YXFP-22015</strain>
    </source>
</reference>
<evidence type="ECO:0000313" key="1">
    <source>
        <dbReference type="EMBL" id="KAI9902832.1"/>
    </source>
</evidence>
<evidence type="ECO:0000313" key="2">
    <source>
        <dbReference type="Proteomes" id="UP001163324"/>
    </source>
</evidence>
<gene>
    <name evidence="1" type="ORF">N3K66_002184</name>
</gene>
<accession>A0ACC0V8U2</accession>
<protein>
    <submittedName>
        <fullName evidence="1">Uncharacterized protein</fullName>
    </submittedName>
</protein>
<organism evidence="1 2">
    <name type="scientific">Trichothecium roseum</name>
    <dbReference type="NCBI Taxonomy" id="47278"/>
    <lineage>
        <taxon>Eukaryota</taxon>
        <taxon>Fungi</taxon>
        <taxon>Dikarya</taxon>
        <taxon>Ascomycota</taxon>
        <taxon>Pezizomycotina</taxon>
        <taxon>Sordariomycetes</taxon>
        <taxon>Hypocreomycetidae</taxon>
        <taxon>Hypocreales</taxon>
        <taxon>Hypocreales incertae sedis</taxon>
        <taxon>Trichothecium</taxon>
    </lineage>
</organism>
<sequence length="654" mass="70369">MPGLPSHLFVVRHGNRLDAADKRWHLSSPTPYDPPLTYGGFLQSRQVGNQIASYLEQAKLEAEKSGTASPGPQPKRKRFKIIIHSSPFLRCVQTSVGISSGLGQGSHGSSLNPSDLIVSAPRPPGKPPGFRATTLRLDSVLGEWLTPEYFENITPPPNSHFMLSAAKADLLKREDYSRYTDFSPITTTATSSAQPAQPAQPSSLWNASPTQRSETKSSSPRFNEAPFGSPGTQTEEKQGYRAPRPTYAISSAGKIPDGFVAHARDECVTVDYLWDSMRSPLDFGDGGILGEEWTGMHKRFRKGIKRMLNWYATATEPTNVDSLPGNTQQSEESTPRLDEDVETVVIVVSHGAGCNALMGAITHQPVLMDVPIASISMATRKTDISYDDLLAAAPVKDPAEAARVHVNQMYEIRLSASTEHLQVSNSTPASNRSASVSNIWSSGGSRGRTSTLGSAMPALGPFTYSNDPLSLAGSRSTSVSGTLETARRRDSGSRPIPRAMATVGTSSSTAGGGNTGGASKQSPSAPQGLWSPTPSSLRLMDDGSGDSDKDDLSHGMPVLDQKRFKIRETKAAEYSAKPAAKSSEASIPRGPRLAGPIRLQTTWETEPIVEPEEPVIAQLGDGLGGLWNQPRPPGEAEKNRDTTMSKRRWTVNER</sequence>
<comment type="caution">
    <text evidence="1">The sequence shown here is derived from an EMBL/GenBank/DDBJ whole genome shotgun (WGS) entry which is preliminary data.</text>
</comment>
<keyword evidence="2" id="KW-1185">Reference proteome</keyword>
<dbReference type="Proteomes" id="UP001163324">
    <property type="component" value="Chromosome 2"/>
</dbReference>